<evidence type="ECO:0000313" key="9">
    <source>
        <dbReference type="EMBL" id="GGJ83242.1"/>
    </source>
</evidence>
<evidence type="ECO:0000256" key="6">
    <source>
        <dbReference type="ARBA" id="ARBA00023136"/>
    </source>
</evidence>
<evidence type="ECO:0000256" key="4">
    <source>
        <dbReference type="ARBA" id="ARBA00022692"/>
    </source>
</evidence>
<evidence type="ECO:0000313" key="10">
    <source>
        <dbReference type="Proteomes" id="UP000636956"/>
    </source>
</evidence>
<evidence type="ECO:0000256" key="7">
    <source>
        <dbReference type="RuleBase" id="RU363032"/>
    </source>
</evidence>
<dbReference type="AlphaFoldDB" id="A0A917PLF2"/>
<organism evidence="9 10">
    <name type="scientific">Agromyces bauzanensis</name>
    <dbReference type="NCBI Taxonomy" id="1308924"/>
    <lineage>
        <taxon>Bacteria</taxon>
        <taxon>Bacillati</taxon>
        <taxon>Actinomycetota</taxon>
        <taxon>Actinomycetes</taxon>
        <taxon>Micrococcales</taxon>
        <taxon>Microbacteriaceae</taxon>
        <taxon>Agromyces</taxon>
    </lineage>
</organism>
<dbReference type="InterPro" id="IPR035906">
    <property type="entry name" value="MetI-like_sf"/>
</dbReference>
<feature type="domain" description="ABC transmembrane type-1" evidence="8">
    <location>
        <begin position="61"/>
        <end position="254"/>
    </location>
</feature>
<accession>A0A917PLF2</accession>
<dbReference type="Proteomes" id="UP000636956">
    <property type="component" value="Unassembled WGS sequence"/>
</dbReference>
<keyword evidence="10" id="KW-1185">Reference proteome</keyword>
<keyword evidence="2 7" id="KW-0813">Transport</keyword>
<feature type="transmembrane region" description="Helical" evidence="7">
    <location>
        <begin position="7"/>
        <end position="26"/>
    </location>
</feature>
<name>A0A917PLF2_9MICO</name>
<comment type="similarity">
    <text evidence="7">Belongs to the binding-protein-dependent transport system permease family.</text>
</comment>
<gene>
    <name evidence="9" type="ORF">GCM10011372_21940</name>
</gene>
<evidence type="ECO:0000256" key="5">
    <source>
        <dbReference type="ARBA" id="ARBA00022989"/>
    </source>
</evidence>
<dbReference type="CDD" id="cd06261">
    <property type="entry name" value="TM_PBP2"/>
    <property type="match status" value="1"/>
</dbReference>
<comment type="subcellular location">
    <subcellularLocation>
        <location evidence="1 7">Cell membrane</location>
        <topology evidence="1 7">Multi-pass membrane protein</topology>
    </subcellularLocation>
</comment>
<sequence length="269" mass="29498">MVAYIAIGLYAVTLLLPLYWIVISAFKERFEVFRTPLTPSFSAGWENFAFVWTYLEAGTALWNSLYITASALILTLAVALPAAYGLARARGRIGSIVERVYAFGFLIPGFAALVPTLLLAIGLGMYRTREFIILYLSASAQPLAVILLTQFMRTVPSELEESATIDGASRFRIFRSVYIPLVVPGIATVGILQFISYWNEYLYTLVIVGPQPINRTIQVALPTLVSATGNTNYAQVAAGAVISIIPVFVMYLILNRRLEDALVQGAVKG</sequence>
<feature type="transmembrane region" description="Helical" evidence="7">
    <location>
        <begin position="132"/>
        <end position="152"/>
    </location>
</feature>
<keyword evidence="4 7" id="KW-0812">Transmembrane</keyword>
<dbReference type="GO" id="GO:0055085">
    <property type="term" value="P:transmembrane transport"/>
    <property type="evidence" value="ECO:0007669"/>
    <property type="project" value="InterPro"/>
</dbReference>
<reference evidence="9" key="2">
    <citation type="submission" date="2020-09" db="EMBL/GenBank/DDBJ databases">
        <authorList>
            <person name="Sun Q."/>
            <person name="Zhou Y."/>
        </authorList>
    </citation>
    <scope>NUCLEOTIDE SEQUENCE</scope>
    <source>
        <strain evidence="9">CGMCC 1.8984</strain>
    </source>
</reference>
<feature type="transmembrane region" description="Helical" evidence="7">
    <location>
        <begin position="233"/>
        <end position="254"/>
    </location>
</feature>
<protein>
    <submittedName>
        <fullName evidence="9">Transporter</fullName>
    </submittedName>
</protein>
<dbReference type="RefSeq" id="WP_229662283.1">
    <property type="nucleotide sequence ID" value="NZ_BAABFW010000006.1"/>
</dbReference>
<dbReference type="Gene3D" id="1.10.3720.10">
    <property type="entry name" value="MetI-like"/>
    <property type="match status" value="1"/>
</dbReference>
<dbReference type="InterPro" id="IPR000515">
    <property type="entry name" value="MetI-like"/>
</dbReference>
<keyword evidence="3" id="KW-1003">Cell membrane</keyword>
<reference evidence="9" key="1">
    <citation type="journal article" date="2014" name="Int. J. Syst. Evol. Microbiol.">
        <title>Complete genome sequence of Corynebacterium casei LMG S-19264T (=DSM 44701T), isolated from a smear-ripened cheese.</title>
        <authorList>
            <consortium name="US DOE Joint Genome Institute (JGI-PGF)"/>
            <person name="Walter F."/>
            <person name="Albersmeier A."/>
            <person name="Kalinowski J."/>
            <person name="Ruckert C."/>
        </authorList>
    </citation>
    <scope>NUCLEOTIDE SEQUENCE</scope>
    <source>
        <strain evidence="9">CGMCC 1.8984</strain>
    </source>
</reference>
<keyword evidence="5 7" id="KW-1133">Transmembrane helix</keyword>
<dbReference type="Pfam" id="PF00528">
    <property type="entry name" value="BPD_transp_1"/>
    <property type="match status" value="1"/>
</dbReference>
<proteinExistence type="inferred from homology"/>
<evidence type="ECO:0000256" key="3">
    <source>
        <dbReference type="ARBA" id="ARBA00022475"/>
    </source>
</evidence>
<dbReference type="GO" id="GO:0005886">
    <property type="term" value="C:plasma membrane"/>
    <property type="evidence" value="ECO:0007669"/>
    <property type="project" value="UniProtKB-SubCell"/>
</dbReference>
<dbReference type="PROSITE" id="PS50928">
    <property type="entry name" value="ABC_TM1"/>
    <property type="match status" value="1"/>
</dbReference>
<evidence type="ECO:0000256" key="2">
    <source>
        <dbReference type="ARBA" id="ARBA00022448"/>
    </source>
</evidence>
<dbReference type="PANTHER" id="PTHR43744:SF12">
    <property type="entry name" value="ABC TRANSPORTER PERMEASE PROTEIN MG189-RELATED"/>
    <property type="match status" value="1"/>
</dbReference>
<feature type="transmembrane region" description="Helical" evidence="7">
    <location>
        <begin position="99"/>
        <end position="126"/>
    </location>
</feature>
<dbReference type="PANTHER" id="PTHR43744">
    <property type="entry name" value="ABC TRANSPORTER PERMEASE PROTEIN MG189-RELATED-RELATED"/>
    <property type="match status" value="1"/>
</dbReference>
<evidence type="ECO:0000256" key="1">
    <source>
        <dbReference type="ARBA" id="ARBA00004651"/>
    </source>
</evidence>
<keyword evidence="6 7" id="KW-0472">Membrane</keyword>
<dbReference type="SUPFAM" id="SSF161098">
    <property type="entry name" value="MetI-like"/>
    <property type="match status" value="1"/>
</dbReference>
<comment type="caution">
    <text evidence="9">The sequence shown here is derived from an EMBL/GenBank/DDBJ whole genome shotgun (WGS) entry which is preliminary data.</text>
</comment>
<feature type="transmembrane region" description="Helical" evidence="7">
    <location>
        <begin position="173"/>
        <end position="195"/>
    </location>
</feature>
<dbReference type="EMBL" id="BMMD01000012">
    <property type="protein sequence ID" value="GGJ83242.1"/>
    <property type="molecule type" value="Genomic_DNA"/>
</dbReference>
<evidence type="ECO:0000259" key="8">
    <source>
        <dbReference type="PROSITE" id="PS50928"/>
    </source>
</evidence>
<feature type="transmembrane region" description="Helical" evidence="7">
    <location>
        <begin position="65"/>
        <end position="87"/>
    </location>
</feature>